<proteinExistence type="predicted"/>
<dbReference type="EMBL" id="VSRR010051721">
    <property type="protein sequence ID" value="MPC79663.1"/>
    <property type="molecule type" value="Genomic_DNA"/>
</dbReference>
<reference evidence="1 2" key="1">
    <citation type="submission" date="2019-05" db="EMBL/GenBank/DDBJ databases">
        <title>Another draft genome of Portunus trituberculatus and its Hox gene families provides insights of decapod evolution.</title>
        <authorList>
            <person name="Jeong J.-H."/>
            <person name="Song I."/>
            <person name="Kim S."/>
            <person name="Choi T."/>
            <person name="Kim D."/>
            <person name="Ryu S."/>
            <person name="Kim W."/>
        </authorList>
    </citation>
    <scope>NUCLEOTIDE SEQUENCE [LARGE SCALE GENOMIC DNA]</scope>
    <source>
        <tissue evidence="1">Muscle</tissue>
    </source>
</reference>
<accession>A0A5B7IBJ8</accession>
<protein>
    <submittedName>
        <fullName evidence="1">Uncharacterized protein</fullName>
    </submittedName>
</protein>
<evidence type="ECO:0000313" key="2">
    <source>
        <dbReference type="Proteomes" id="UP000324222"/>
    </source>
</evidence>
<dbReference type="Proteomes" id="UP000324222">
    <property type="component" value="Unassembled WGS sequence"/>
</dbReference>
<gene>
    <name evidence="1" type="ORF">E2C01_074201</name>
</gene>
<organism evidence="1 2">
    <name type="scientific">Portunus trituberculatus</name>
    <name type="common">Swimming crab</name>
    <name type="synonym">Neptunus trituberculatus</name>
    <dbReference type="NCBI Taxonomy" id="210409"/>
    <lineage>
        <taxon>Eukaryota</taxon>
        <taxon>Metazoa</taxon>
        <taxon>Ecdysozoa</taxon>
        <taxon>Arthropoda</taxon>
        <taxon>Crustacea</taxon>
        <taxon>Multicrustacea</taxon>
        <taxon>Malacostraca</taxon>
        <taxon>Eumalacostraca</taxon>
        <taxon>Eucarida</taxon>
        <taxon>Decapoda</taxon>
        <taxon>Pleocyemata</taxon>
        <taxon>Brachyura</taxon>
        <taxon>Eubrachyura</taxon>
        <taxon>Portunoidea</taxon>
        <taxon>Portunidae</taxon>
        <taxon>Portuninae</taxon>
        <taxon>Portunus</taxon>
    </lineage>
</organism>
<sequence>MPFVAPHHGEGKTLLLARRIALQVSGSNLSWYYQCKFTVNTMCIGVRTNSLPIFFFRLSRQQQDPRASTSQLCARMPY</sequence>
<dbReference type="AlphaFoldDB" id="A0A5B7IBJ8"/>
<name>A0A5B7IBJ8_PORTR</name>
<comment type="caution">
    <text evidence="1">The sequence shown here is derived from an EMBL/GenBank/DDBJ whole genome shotgun (WGS) entry which is preliminary data.</text>
</comment>
<evidence type="ECO:0000313" key="1">
    <source>
        <dbReference type="EMBL" id="MPC79663.1"/>
    </source>
</evidence>
<keyword evidence="2" id="KW-1185">Reference proteome</keyword>